<organism evidence="1 2">
    <name type="scientific">Actinomadura fibrosa</name>
    <dbReference type="NCBI Taxonomy" id="111802"/>
    <lineage>
        <taxon>Bacteria</taxon>
        <taxon>Bacillati</taxon>
        <taxon>Actinomycetota</taxon>
        <taxon>Actinomycetes</taxon>
        <taxon>Streptosporangiales</taxon>
        <taxon>Thermomonosporaceae</taxon>
        <taxon>Actinomadura</taxon>
    </lineage>
</organism>
<evidence type="ECO:0000313" key="2">
    <source>
        <dbReference type="Proteomes" id="UP001597063"/>
    </source>
</evidence>
<keyword evidence="2" id="KW-1185">Reference proteome</keyword>
<accession>A0ABW2XT26</accession>
<name>A0ABW2XT26_9ACTN</name>
<dbReference type="Proteomes" id="UP001597063">
    <property type="component" value="Unassembled WGS sequence"/>
</dbReference>
<dbReference type="RefSeq" id="WP_131759854.1">
    <property type="nucleotide sequence ID" value="NZ_CAACUY010000092.1"/>
</dbReference>
<gene>
    <name evidence="1" type="ORF">ACFQZM_33935</name>
</gene>
<dbReference type="EMBL" id="JBHTGP010000017">
    <property type="protein sequence ID" value="MFD0689529.1"/>
    <property type="molecule type" value="Genomic_DNA"/>
</dbReference>
<sequence>MALLAFAADVVTEGTVLGADRTRTPDEVTRVLGPDFGENRRDDVMWRDYGLVEFFWERRSRHAPWTGTHFSVQVHRLDRADPGLVEEAIEKRYGVLTGARLRFDDLRASVDGRGGALREVPEASPGCRVYRHSGSQASVVVMDDGYVWSISAP</sequence>
<evidence type="ECO:0000313" key="1">
    <source>
        <dbReference type="EMBL" id="MFD0689529.1"/>
    </source>
</evidence>
<proteinExistence type="predicted"/>
<protein>
    <submittedName>
        <fullName evidence="1">Uncharacterized protein</fullName>
    </submittedName>
</protein>
<comment type="caution">
    <text evidence="1">The sequence shown here is derived from an EMBL/GenBank/DDBJ whole genome shotgun (WGS) entry which is preliminary data.</text>
</comment>
<reference evidence="2" key="1">
    <citation type="journal article" date="2019" name="Int. J. Syst. Evol. Microbiol.">
        <title>The Global Catalogue of Microorganisms (GCM) 10K type strain sequencing project: providing services to taxonomists for standard genome sequencing and annotation.</title>
        <authorList>
            <consortium name="The Broad Institute Genomics Platform"/>
            <consortium name="The Broad Institute Genome Sequencing Center for Infectious Disease"/>
            <person name="Wu L."/>
            <person name="Ma J."/>
        </authorList>
    </citation>
    <scope>NUCLEOTIDE SEQUENCE [LARGE SCALE GENOMIC DNA]</scope>
    <source>
        <strain evidence="2">JCM 9371</strain>
    </source>
</reference>